<dbReference type="RefSeq" id="WP_390214463.1">
    <property type="nucleotide sequence ID" value="NZ_JBHLXJ010000032.1"/>
</dbReference>
<evidence type="ECO:0000313" key="2">
    <source>
        <dbReference type="Proteomes" id="UP001589844"/>
    </source>
</evidence>
<comment type="caution">
    <text evidence="1">The sequence shown here is derived from an EMBL/GenBank/DDBJ whole genome shotgun (WGS) entry which is preliminary data.</text>
</comment>
<evidence type="ECO:0000313" key="1">
    <source>
        <dbReference type="EMBL" id="MFC0351791.1"/>
    </source>
</evidence>
<dbReference type="EMBL" id="JBHLXJ010000032">
    <property type="protein sequence ID" value="MFC0351791.1"/>
    <property type="molecule type" value="Genomic_DNA"/>
</dbReference>
<protein>
    <submittedName>
        <fullName evidence="1">Helix-turn-helix transcriptional regulator</fullName>
    </submittedName>
</protein>
<sequence length="129" mass="14168">MSFNTLKVTGFKTQYTSTDSASGISTTNEPATQLPPEFQALVDIARANPNRSVLRAKPTAQKAGIALSTLWREVKLKRFPKPIKISDKAVAWIDAEVDATLAAKTLMSRSHYLIDLEQFVTALTAPTYL</sequence>
<name>A0ABV6ILB8_9BURK</name>
<organism evidence="1 2">
    <name type="scientific">Undibacterium danionis</name>
    <dbReference type="NCBI Taxonomy" id="1812100"/>
    <lineage>
        <taxon>Bacteria</taxon>
        <taxon>Pseudomonadati</taxon>
        <taxon>Pseudomonadota</taxon>
        <taxon>Betaproteobacteria</taxon>
        <taxon>Burkholderiales</taxon>
        <taxon>Oxalobacteraceae</taxon>
        <taxon>Undibacterium</taxon>
    </lineage>
</organism>
<reference evidence="1 2" key="1">
    <citation type="submission" date="2024-09" db="EMBL/GenBank/DDBJ databases">
        <authorList>
            <person name="Sun Q."/>
            <person name="Mori K."/>
        </authorList>
    </citation>
    <scope>NUCLEOTIDE SEQUENCE [LARGE SCALE GENOMIC DNA]</scope>
    <source>
        <strain evidence="1 2">CCM 8677</strain>
    </source>
</reference>
<dbReference type="Proteomes" id="UP001589844">
    <property type="component" value="Unassembled WGS sequence"/>
</dbReference>
<dbReference type="Pfam" id="PF05930">
    <property type="entry name" value="Phage_AlpA"/>
    <property type="match status" value="1"/>
</dbReference>
<proteinExistence type="predicted"/>
<gene>
    <name evidence="1" type="ORF">ACFFJH_18380</name>
</gene>
<keyword evidence="2" id="KW-1185">Reference proteome</keyword>
<dbReference type="InterPro" id="IPR010260">
    <property type="entry name" value="AlpA"/>
</dbReference>
<accession>A0ABV6ILB8</accession>